<accession>A0A7S4EB37</accession>
<dbReference type="AlphaFoldDB" id="A0A7S4EB37"/>
<keyword evidence="1" id="KW-0732">Signal</keyword>
<dbReference type="Proteomes" id="UP000789595">
    <property type="component" value="Unassembled WGS sequence"/>
</dbReference>
<feature type="chain" id="PRO_5036212423" evidence="1">
    <location>
        <begin position="18"/>
        <end position="408"/>
    </location>
</feature>
<sequence length="408" mass="44840">MRLGPTLLALLLGAAWSRPWQLAHCRGPKQAKYSAAWLAASDLLRALPESYLNTSRLFKRGTMMEAASFLLLEKTATYKTRDFLDFYVEHLSWYERRLIVATNPLADGAKVLGDARRALATKLKAMSFRQKQRPLDAVAVMPFYGQGQGQGPSDVGLRGIYLNATLDSVRAALTRTVVVAVHNERDLEFVEHCCGPLADVLYLPNIRPEKLGAASLIAVHRLVAGLPLHDARLYSRDETKAKRWDHKAAFVGSRRRHQNGAPPAFWRASKYVYYTESDQILRIRSSKALAAMALGADPTNSILVPHRGVPLPMPEDFNGGAILATEELRFNGGWSSTPLDAARDACCFPSDSHACLHTHVQSREALRASTKLLRAAGALSLIPGEGNFLRMEYRACAHAPDGGGRACA</sequence>
<evidence type="ECO:0000313" key="4">
    <source>
        <dbReference type="Proteomes" id="UP000789595"/>
    </source>
</evidence>
<dbReference type="EMBL" id="HBIW01019223">
    <property type="protein sequence ID" value="CAE0701114.1"/>
    <property type="molecule type" value="Transcribed_RNA"/>
</dbReference>
<gene>
    <name evidence="2" type="ORF">PCAL00307_LOCUS16550</name>
    <name evidence="3" type="ORF">PECAL_1P21040</name>
</gene>
<dbReference type="EMBL" id="CAKKNE010000001">
    <property type="protein sequence ID" value="CAH0365654.1"/>
    <property type="molecule type" value="Genomic_DNA"/>
</dbReference>
<organism evidence="2">
    <name type="scientific">Pelagomonas calceolata</name>
    <dbReference type="NCBI Taxonomy" id="35677"/>
    <lineage>
        <taxon>Eukaryota</taxon>
        <taxon>Sar</taxon>
        <taxon>Stramenopiles</taxon>
        <taxon>Ochrophyta</taxon>
        <taxon>Pelagophyceae</taxon>
        <taxon>Pelagomonadales</taxon>
        <taxon>Pelagomonadaceae</taxon>
        <taxon>Pelagomonas</taxon>
    </lineage>
</organism>
<evidence type="ECO:0000313" key="3">
    <source>
        <dbReference type="EMBL" id="CAH0365654.1"/>
    </source>
</evidence>
<evidence type="ECO:0000313" key="2">
    <source>
        <dbReference type="EMBL" id="CAE0701114.1"/>
    </source>
</evidence>
<feature type="signal peptide" evidence="1">
    <location>
        <begin position="1"/>
        <end position="17"/>
    </location>
</feature>
<evidence type="ECO:0000256" key="1">
    <source>
        <dbReference type="SAM" id="SignalP"/>
    </source>
</evidence>
<reference evidence="2" key="1">
    <citation type="submission" date="2021-01" db="EMBL/GenBank/DDBJ databases">
        <authorList>
            <person name="Corre E."/>
            <person name="Pelletier E."/>
            <person name="Niang G."/>
            <person name="Scheremetjew M."/>
            <person name="Finn R."/>
            <person name="Kale V."/>
            <person name="Holt S."/>
            <person name="Cochrane G."/>
            <person name="Meng A."/>
            <person name="Brown T."/>
            <person name="Cohen L."/>
        </authorList>
    </citation>
    <scope>NUCLEOTIDE SEQUENCE</scope>
    <source>
        <strain evidence="2">CCMP1756</strain>
    </source>
</reference>
<name>A0A7S4EB37_9STRA</name>
<reference evidence="3" key="2">
    <citation type="submission" date="2021-11" db="EMBL/GenBank/DDBJ databases">
        <authorList>
            <consortium name="Genoscope - CEA"/>
            <person name="William W."/>
        </authorList>
    </citation>
    <scope>NUCLEOTIDE SEQUENCE</scope>
</reference>
<protein>
    <submittedName>
        <fullName evidence="2">Uncharacterized protein</fullName>
    </submittedName>
</protein>
<proteinExistence type="predicted"/>
<keyword evidence="4" id="KW-1185">Reference proteome</keyword>